<keyword evidence="1" id="KW-0808">Transferase</keyword>
<sequence>MLAKLNYHPEVIRFRRIASRYRRSKTNKKAFLRWKEKYEKAVRNVEESKWNEERVKQGLDGLRKKLRKIRGLTPLALSSVKHTCFNDLSKSAGYNKGKAKIKADISLDECQEVLDRLVEGDLCHEYVSRVGFRSHIVEHDAPDKARVILVTAGPIVFVEKIFAYPFQLAMMNHSETVWGTGWTWDRHGGQILQHQFPNGAVSLDFKSFDLCAPNWLKAEIFSVIGESFELTEREQRLLDSISQLHQTGTATYGMYRIPLTHGVRTGSAFTHVIGTLLSIFLMEYCGVENYKCYGDDVIAEADLGYLRTVIFSTSYAIHPDKSCSGLHWLGLKLVQERWHIQDVDRRIASMMLPEPGKRKLDLATRMQGHILNGGRDPIVERWISILEETGNDAITPELREEVHRWGRTYNDCPFLTIREFHSYLTAEFA</sequence>
<accession>A0A1L3KLH1</accession>
<evidence type="ECO:0000256" key="1">
    <source>
        <dbReference type="ARBA" id="ARBA00022679"/>
    </source>
</evidence>
<dbReference type="SUPFAM" id="SSF56672">
    <property type="entry name" value="DNA/RNA polymerases"/>
    <property type="match status" value="1"/>
</dbReference>
<evidence type="ECO:0000256" key="2">
    <source>
        <dbReference type="ARBA" id="ARBA00022695"/>
    </source>
</evidence>
<evidence type="ECO:0000259" key="4">
    <source>
        <dbReference type="Pfam" id="PF00680"/>
    </source>
</evidence>
<feature type="domain" description="RNA-directed RNA polymerase C-terminal" evidence="4">
    <location>
        <begin position="141"/>
        <end position="298"/>
    </location>
</feature>
<dbReference type="GO" id="GO:0003723">
    <property type="term" value="F:RNA binding"/>
    <property type="evidence" value="ECO:0007669"/>
    <property type="project" value="InterPro"/>
</dbReference>
<keyword evidence="3" id="KW-0693">Viral RNA replication</keyword>
<evidence type="ECO:0000313" key="5">
    <source>
        <dbReference type="EMBL" id="APG78186.1"/>
    </source>
</evidence>
<evidence type="ECO:0000256" key="3">
    <source>
        <dbReference type="ARBA" id="ARBA00022953"/>
    </source>
</evidence>
<proteinExistence type="predicted"/>
<organism evidence="5">
    <name type="scientific">Beihai partiti-like virus 9</name>
    <dbReference type="NCBI Taxonomy" id="1922511"/>
    <lineage>
        <taxon>Viruses</taxon>
        <taxon>Riboviria</taxon>
    </lineage>
</organism>
<dbReference type="InterPro" id="IPR043502">
    <property type="entry name" value="DNA/RNA_pol_sf"/>
</dbReference>
<dbReference type="GO" id="GO:0006351">
    <property type="term" value="P:DNA-templated transcription"/>
    <property type="evidence" value="ECO:0007669"/>
    <property type="project" value="InterPro"/>
</dbReference>
<dbReference type="GO" id="GO:0003968">
    <property type="term" value="F:RNA-directed RNA polymerase activity"/>
    <property type="evidence" value="ECO:0007669"/>
    <property type="project" value="InterPro"/>
</dbReference>
<reference evidence="5" key="1">
    <citation type="journal article" date="2016" name="Nature">
        <title>Redefining the invertebrate RNA virosphere.</title>
        <authorList>
            <person name="Shi M."/>
            <person name="Lin X.D."/>
            <person name="Tian J.H."/>
            <person name="Chen L.J."/>
            <person name="Chen X."/>
            <person name="Li C.X."/>
            <person name="Qin X.C."/>
            <person name="Li J."/>
            <person name="Cao J.P."/>
            <person name="Eden J.S."/>
            <person name="Buchmann J."/>
            <person name="Wang W."/>
            <person name="Xu J."/>
            <person name="Holmes E.C."/>
            <person name="Zhang Y.Z."/>
        </authorList>
    </citation>
    <scope>NUCLEOTIDE SEQUENCE</scope>
    <source>
        <strain evidence="5">BHXG11739</strain>
    </source>
</reference>
<dbReference type="InterPro" id="IPR001205">
    <property type="entry name" value="RNA-dir_pol_C"/>
</dbReference>
<keyword evidence="2" id="KW-0548">Nucleotidyltransferase</keyword>
<dbReference type="Pfam" id="PF00680">
    <property type="entry name" value="RdRP_1"/>
    <property type="match status" value="1"/>
</dbReference>
<dbReference type="EMBL" id="KX884075">
    <property type="protein sequence ID" value="APG78186.1"/>
    <property type="molecule type" value="Genomic_RNA"/>
</dbReference>
<name>A0A1L3KLH1_9VIRU</name>
<protein>
    <submittedName>
        <fullName evidence="5">RdRp</fullName>
    </submittedName>
</protein>